<evidence type="ECO:0000259" key="1">
    <source>
        <dbReference type="SMART" id="SM00256"/>
    </source>
</evidence>
<proteinExistence type="predicted"/>
<dbReference type="FunFam" id="3.80.10.10:FF:000595">
    <property type="entry name" value="EIN3-binding F-box protein 1"/>
    <property type="match status" value="1"/>
</dbReference>
<dbReference type="GO" id="GO:0019005">
    <property type="term" value="C:SCF ubiquitin ligase complex"/>
    <property type="evidence" value="ECO:0007669"/>
    <property type="project" value="TreeGrafter"/>
</dbReference>
<feature type="domain" description="F-box" evidence="1">
    <location>
        <begin position="61"/>
        <end position="100"/>
    </location>
</feature>
<dbReference type="Pfam" id="PF25372">
    <property type="entry name" value="DUF7885"/>
    <property type="match status" value="2"/>
</dbReference>
<dbReference type="EMBL" id="JBDFQZ010000006">
    <property type="protein sequence ID" value="KAK9715208.1"/>
    <property type="molecule type" value="Genomic_DNA"/>
</dbReference>
<evidence type="ECO:0000313" key="2">
    <source>
        <dbReference type="EMBL" id="KAK9715208.1"/>
    </source>
</evidence>
<reference evidence="2" key="1">
    <citation type="submission" date="2024-03" db="EMBL/GenBank/DDBJ databases">
        <title>WGS assembly of Saponaria officinalis var. Norfolk2.</title>
        <authorList>
            <person name="Jenkins J."/>
            <person name="Shu S."/>
            <person name="Grimwood J."/>
            <person name="Barry K."/>
            <person name="Goodstein D."/>
            <person name="Schmutz J."/>
            <person name="Leebens-Mack J."/>
            <person name="Osbourn A."/>
        </authorList>
    </citation>
    <scope>NUCLEOTIDE SEQUENCE [LARGE SCALE GENOMIC DNA]</scope>
    <source>
        <strain evidence="2">JIC</strain>
    </source>
</reference>
<comment type="caution">
    <text evidence="2">The sequence shown here is derived from an EMBL/GenBank/DDBJ whole genome shotgun (WGS) entry which is preliminary data.</text>
</comment>
<evidence type="ECO:0000313" key="3">
    <source>
        <dbReference type="Proteomes" id="UP001443914"/>
    </source>
</evidence>
<gene>
    <name evidence="2" type="ORF">RND81_06G149900</name>
</gene>
<dbReference type="InterPro" id="IPR001810">
    <property type="entry name" value="F-box_dom"/>
</dbReference>
<accession>A0AAW1KAQ8</accession>
<dbReference type="Gene3D" id="3.80.10.10">
    <property type="entry name" value="Ribonuclease Inhibitor"/>
    <property type="match status" value="3"/>
</dbReference>
<name>A0AAW1KAQ8_SAPOF</name>
<dbReference type="GO" id="GO:0031146">
    <property type="term" value="P:SCF-dependent proteasomal ubiquitin-dependent protein catabolic process"/>
    <property type="evidence" value="ECO:0007669"/>
    <property type="project" value="TreeGrafter"/>
</dbReference>
<dbReference type="SUPFAM" id="SSF52047">
    <property type="entry name" value="RNI-like"/>
    <property type="match status" value="2"/>
</dbReference>
<dbReference type="InterPro" id="IPR057207">
    <property type="entry name" value="FBXL15_LRR"/>
</dbReference>
<dbReference type="CDD" id="cd22159">
    <property type="entry name" value="F-box_AtTIR1-like"/>
    <property type="match status" value="1"/>
</dbReference>
<dbReference type="InterPro" id="IPR036047">
    <property type="entry name" value="F-box-like_dom_sf"/>
</dbReference>
<dbReference type="PANTHER" id="PTHR13318">
    <property type="entry name" value="PARTNER OF PAIRED, ISOFORM B-RELATED"/>
    <property type="match status" value="1"/>
</dbReference>
<protein>
    <recommendedName>
        <fullName evidence="1">F-box domain-containing protein</fullName>
    </recommendedName>
</protein>
<dbReference type="SMART" id="SM00367">
    <property type="entry name" value="LRR_CC"/>
    <property type="match status" value="13"/>
</dbReference>
<dbReference type="InterPro" id="IPR006553">
    <property type="entry name" value="Leu-rich_rpt_Cys-con_subtyp"/>
</dbReference>
<dbReference type="FunFam" id="3.80.10.10:FF:001014">
    <property type="entry name" value="EIN3-binding F-box protein 1"/>
    <property type="match status" value="1"/>
</dbReference>
<dbReference type="Pfam" id="PF00646">
    <property type="entry name" value="F-box"/>
    <property type="match status" value="1"/>
</dbReference>
<keyword evidence="3" id="KW-1185">Reference proteome</keyword>
<dbReference type="InterPro" id="IPR032675">
    <property type="entry name" value="LRR_dom_sf"/>
</dbReference>
<dbReference type="AlphaFoldDB" id="A0AAW1KAQ8"/>
<dbReference type="SUPFAM" id="SSF81383">
    <property type="entry name" value="F-box domain"/>
    <property type="match status" value="1"/>
</dbReference>
<organism evidence="2 3">
    <name type="scientific">Saponaria officinalis</name>
    <name type="common">Common soapwort</name>
    <name type="synonym">Lychnis saponaria</name>
    <dbReference type="NCBI Taxonomy" id="3572"/>
    <lineage>
        <taxon>Eukaryota</taxon>
        <taxon>Viridiplantae</taxon>
        <taxon>Streptophyta</taxon>
        <taxon>Embryophyta</taxon>
        <taxon>Tracheophyta</taxon>
        <taxon>Spermatophyta</taxon>
        <taxon>Magnoliopsida</taxon>
        <taxon>eudicotyledons</taxon>
        <taxon>Gunneridae</taxon>
        <taxon>Pentapetalae</taxon>
        <taxon>Caryophyllales</taxon>
        <taxon>Caryophyllaceae</taxon>
        <taxon>Caryophylleae</taxon>
        <taxon>Saponaria</taxon>
    </lineage>
</organism>
<dbReference type="SMART" id="SM00256">
    <property type="entry name" value="FBOX"/>
    <property type="match status" value="1"/>
</dbReference>
<dbReference type="Proteomes" id="UP001443914">
    <property type="component" value="Unassembled WGS sequence"/>
</dbReference>
<dbReference type="Gene3D" id="1.20.1280.50">
    <property type="match status" value="1"/>
</dbReference>
<sequence>MPPLFNYTGGDGQYNGRLFYPNSMARVGVSIPRCRGHRFGAPLLLRGSESEKITRSYIDLLPDECLIEIFRRLTGQERSNCSCVSKQWLTLLSSIRRAEMGTASPGKDVDMDVDVDGCLTRSVQGKKATDTRLAAIAVGTASRGGLGKLSIRGSNPTRGVTDFGLTAIARGCPSLTSLSIWNVSTVGDDGLLEIAKECRKLEKLDLCVCPSISDKGLMAIAEHCPALVALSIESCPNIGNDSIQAIALGCPELESISIKDCPLVGDQAVLEVLSSNSVLSKVKLQSVNISDSSLAAIVQYGKYVTSLTLSCLQNVSENGFYVMGNAQGLEALVSLSIDSCLSDDGLLAFSKSAKSLENINLEHCHKVTFSGIISTLSDCSSNLRSLSIVNCKGLKDTPVNYNFQNCCTSLRRLSIKNCPAFGSPSLKVLGKMCPNLRRVDLTGLLGVTDDGILGFLESCRTGLVRLNLTGCVNVSDESVLAVVRQHGETIKVLHLNGCRNITDASLFAIARCCASLNDLDISNCAVTDSGIAALSSSHLLNLQILSISGCSWISNRSLPYLIQLGNRLTGLNLKRCNSLSIDAVGILLRQLWECDILC</sequence>